<dbReference type="PROSITE" id="PS50928">
    <property type="entry name" value="ABC_TM1"/>
    <property type="match status" value="1"/>
</dbReference>
<feature type="transmembrane region" description="Helical" evidence="7">
    <location>
        <begin position="115"/>
        <end position="134"/>
    </location>
</feature>
<comment type="similarity">
    <text evidence="7">Belongs to the binding-protein-dependent transport system permease family.</text>
</comment>
<evidence type="ECO:0000256" key="5">
    <source>
        <dbReference type="ARBA" id="ARBA00022989"/>
    </source>
</evidence>
<keyword evidence="3" id="KW-1003">Cell membrane</keyword>
<evidence type="ECO:0000313" key="10">
    <source>
        <dbReference type="Proteomes" id="UP000824123"/>
    </source>
</evidence>
<name>A0A9D1LS90_9FIRM</name>
<accession>A0A9D1LS90</accession>
<dbReference type="Gene3D" id="1.10.3720.10">
    <property type="entry name" value="MetI-like"/>
    <property type="match status" value="1"/>
</dbReference>
<keyword evidence="2 7" id="KW-0813">Transport</keyword>
<dbReference type="CDD" id="cd06261">
    <property type="entry name" value="TM_PBP2"/>
    <property type="match status" value="1"/>
</dbReference>
<feature type="transmembrane region" description="Helical" evidence="7">
    <location>
        <begin position="80"/>
        <end position="103"/>
    </location>
</feature>
<dbReference type="AlphaFoldDB" id="A0A9D1LS90"/>
<evidence type="ECO:0000259" key="8">
    <source>
        <dbReference type="PROSITE" id="PS50928"/>
    </source>
</evidence>
<dbReference type="PANTHER" id="PTHR43744">
    <property type="entry name" value="ABC TRANSPORTER PERMEASE PROTEIN MG189-RELATED-RELATED"/>
    <property type="match status" value="1"/>
</dbReference>
<dbReference type="EMBL" id="DVNK01000044">
    <property type="protein sequence ID" value="HIU47099.1"/>
    <property type="molecule type" value="Genomic_DNA"/>
</dbReference>
<evidence type="ECO:0000256" key="2">
    <source>
        <dbReference type="ARBA" id="ARBA00022448"/>
    </source>
</evidence>
<evidence type="ECO:0000256" key="3">
    <source>
        <dbReference type="ARBA" id="ARBA00022475"/>
    </source>
</evidence>
<keyword evidence="5 7" id="KW-1133">Transmembrane helix</keyword>
<dbReference type="SUPFAM" id="SSF161098">
    <property type="entry name" value="MetI-like"/>
    <property type="match status" value="1"/>
</dbReference>
<keyword evidence="6 7" id="KW-0472">Membrane</keyword>
<evidence type="ECO:0000256" key="7">
    <source>
        <dbReference type="RuleBase" id="RU363032"/>
    </source>
</evidence>
<feature type="transmembrane region" description="Helical" evidence="7">
    <location>
        <begin position="188"/>
        <end position="210"/>
    </location>
</feature>
<comment type="subcellular location">
    <subcellularLocation>
        <location evidence="1 7">Cell membrane</location>
        <topology evidence="1 7">Multi-pass membrane protein</topology>
    </subcellularLocation>
</comment>
<evidence type="ECO:0000256" key="6">
    <source>
        <dbReference type="ARBA" id="ARBA00023136"/>
    </source>
</evidence>
<dbReference type="InterPro" id="IPR035906">
    <property type="entry name" value="MetI-like_sf"/>
</dbReference>
<gene>
    <name evidence="9" type="ORF">IAC59_07550</name>
</gene>
<dbReference type="GO" id="GO:0055085">
    <property type="term" value="P:transmembrane transport"/>
    <property type="evidence" value="ECO:0007669"/>
    <property type="project" value="InterPro"/>
</dbReference>
<protein>
    <submittedName>
        <fullName evidence="9">Carbohydrate ABC transporter permease</fullName>
    </submittedName>
</protein>
<organism evidence="9 10">
    <name type="scientific">Candidatus Fimadaptatus faecigallinarum</name>
    <dbReference type="NCBI Taxonomy" id="2840814"/>
    <lineage>
        <taxon>Bacteria</taxon>
        <taxon>Bacillati</taxon>
        <taxon>Bacillota</taxon>
        <taxon>Clostridia</taxon>
        <taxon>Eubacteriales</taxon>
        <taxon>Candidatus Fimadaptatus</taxon>
    </lineage>
</organism>
<feature type="transmembrane region" description="Helical" evidence="7">
    <location>
        <begin position="266"/>
        <end position="286"/>
    </location>
</feature>
<feature type="transmembrane region" description="Helical" evidence="7">
    <location>
        <begin position="20"/>
        <end position="48"/>
    </location>
</feature>
<evidence type="ECO:0000256" key="4">
    <source>
        <dbReference type="ARBA" id="ARBA00022692"/>
    </source>
</evidence>
<dbReference type="Proteomes" id="UP000824123">
    <property type="component" value="Unassembled WGS sequence"/>
</dbReference>
<dbReference type="Pfam" id="PF00528">
    <property type="entry name" value="BPD_transp_1"/>
    <property type="match status" value="1"/>
</dbReference>
<reference evidence="9" key="2">
    <citation type="journal article" date="2021" name="PeerJ">
        <title>Extensive microbial diversity within the chicken gut microbiome revealed by metagenomics and culture.</title>
        <authorList>
            <person name="Gilroy R."/>
            <person name="Ravi A."/>
            <person name="Getino M."/>
            <person name="Pursley I."/>
            <person name="Horton D.L."/>
            <person name="Alikhan N.F."/>
            <person name="Baker D."/>
            <person name="Gharbi K."/>
            <person name="Hall N."/>
            <person name="Watson M."/>
            <person name="Adriaenssens E.M."/>
            <person name="Foster-Nyarko E."/>
            <person name="Jarju S."/>
            <person name="Secka A."/>
            <person name="Antonio M."/>
            <person name="Oren A."/>
            <person name="Chaudhuri R.R."/>
            <person name="La Ragione R."/>
            <person name="Hildebrand F."/>
            <person name="Pallen M.J."/>
        </authorList>
    </citation>
    <scope>NUCLEOTIDE SEQUENCE</scope>
    <source>
        <strain evidence="9">ChiSxjej2B14-8506</strain>
    </source>
</reference>
<proteinExistence type="inferred from homology"/>
<feature type="domain" description="ABC transmembrane type-1" evidence="8">
    <location>
        <begin position="80"/>
        <end position="286"/>
    </location>
</feature>
<evidence type="ECO:0000313" key="9">
    <source>
        <dbReference type="EMBL" id="HIU47099.1"/>
    </source>
</evidence>
<dbReference type="InterPro" id="IPR000515">
    <property type="entry name" value="MetI-like"/>
</dbReference>
<feature type="transmembrane region" description="Helical" evidence="7">
    <location>
        <begin position="146"/>
        <end position="167"/>
    </location>
</feature>
<reference evidence="9" key="1">
    <citation type="submission" date="2020-10" db="EMBL/GenBank/DDBJ databases">
        <authorList>
            <person name="Gilroy R."/>
        </authorList>
    </citation>
    <scope>NUCLEOTIDE SEQUENCE</scope>
    <source>
        <strain evidence="9">ChiSxjej2B14-8506</strain>
    </source>
</reference>
<evidence type="ECO:0000256" key="1">
    <source>
        <dbReference type="ARBA" id="ARBA00004651"/>
    </source>
</evidence>
<comment type="caution">
    <text evidence="9">The sequence shown here is derived from an EMBL/GenBank/DDBJ whole genome shotgun (WGS) entry which is preliminary data.</text>
</comment>
<sequence length="301" mass="33385">MATKSNAIRRGGGSIAADAVIYTVLTLLALLMIFPFYNMVLISVAPYAEVASGQLYLWPRGWDFNNYKIIFSDPKLLRAFGISGFNTVFGTALAMAVTTSAGYALSRKSLPGRGWILTLFVITMYFGGGLIPWYLVLQDLGFIDNIFVMTVPSCLSVYNMILMKNYFNTIPESLPESARIDGANEFRIMVQIVIPCAAPIMATISLFYAVGFWNEWWNAMIFIQQKSNLVPLQLLLRKIVIESTLDLGNDMANSFRSANIAIYKTGLQMATVTVTTVPILCVYPFVQKYFAKGIMLGAVKS</sequence>
<keyword evidence="4 7" id="KW-0812">Transmembrane</keyword>
<dbReference type="PANTHER" id="PTHR43744:SF9">
    <property type="entry name" value="POLYGALACTURONAN_RHAMNOGALACTURONAN TRANSPORT SYSTEM PERMEASE PROTEIN YTCP"/>
    <property type="match status" value="1"/>
</dbReference>
<dbReference type="GO" id="GO:0005886">
    <property type="term" value="C:plasma membrane"/>
    <property type="evidence" value="ECO:0007669"/>
    <property type="project" value="UniProtKB-SubCell"/>
</dbReference>